<dbReference type="SMART" id="SM00052">
    <property type="entry name" value="EAL"/>
    <property type="match status" value="1"/>
</dbReference>
<evidence type="ECO:0000313" key="6">
    <source>
        <dbReference type="Proteomes" id="UP000295238"/>
    </source>
</evidence>
<dbReference type="PROSITE" id="PS50883">
    <property type="entry name" value="EAL"/>
    <property type="match status" value="1"/>
</dbReference>
<dbReference type="InterPro" id="IPR003018">
    <property type="entry name" value="GAF"/>
</dbReference>
<dbReference type="InterPro" id="IPR000014">
    <property type="entry name" value="PAS"/>
</dbReference>
<dbReference type="SUPFAM" id="SSF55073">
    <property type="entry name" value="Nucleotide cyclase"/>
    <property type="match status" value="1"/>
</dbReference>
<dbReference type="Gene3D" id="3.20.20.450">
    <property type="entry name" value="EAL domain"/>
    <property type="match status" value="1"/>
</dbReference>
<name>A0A4R5UM55_9HYPH</name>
<evidence type="ECO:0000313" key="5">
    <source>
        <dbReference type="EMBL" id="TDK38916.1"/>
    </source>
</evidence>
<dbReference type="InterPro" id="IPR029787">
    <property type="entry name" value="Nucleotide_cyclase"/>
</dbReference>
<comment type="caution">
    <text evidence="5">The sequence shown here is derived from an EMBL/GenBank/DDBJ whole genome shotgun (WGS) entry which is preliminary data.</text>
</comment>
<dbReference type="SUPFAM" id="SSF141868">
    <property type="entry name" value="EAL domain-like"/>
    <property type="match status" value="1"/>
</dbReference>
<dbReference type="Gene3D" id="3.30.450.20">
    <property type="entry name" value="PAS domain"/>
    <property type="match status" value="1"/>
</dbReference>
<dbReference type="PANTHER" id="PTHR44757">
    <property type="entry name" value="DIGUANYLATE CYCLASE DGCP"/>
    <property type="match status" value="1"/>
</dbReference>
<dbReference type="Pfam" id="PF00990">
    <property type="entry name" value="GGDEF"/>
    <property type="match status" value="1"/>
</dbReference>
<dbReference type="InterPro" id="IPR035919">
    <property type="entry name" value="EAL_sf"/>
</dbReference>
<dbReference type="InterPro" id="IPR052155">
    <property type="entry name" value="Biofilm_reg_signaling"/>
</dbReference>
<evidence type="ECO:0000259" key="1">
    <source>
        <dbReference type="PROSITE" id="PS50112"/>
    </source>
</evidence>
<evidence type="ECO:0000259" key="4">
    <source>
        <dbReference type="PROSITE" id="PS50887"/>
    </source>
</evidence>
<dbReference type="RefSeq" id="WP_133314364.1">
    <property type="nucleotide sequence ID" value="NZ_SMTL01000001.1"/>
</dbReference>
<dbReference type="InterPro" id="IPR000700">
    <property type="entry name" value="PAS-assoc_C"/>
</dbReference>
<dbReference type="CDD" id="cd01949">
    <property type="entry name" value="GGDEF"/>
    <property type="match status" value="1"/>
</dbReference>
<feature type="domain" description="PAS" evidence="1">
    <location>
        <begin position="183"/>
        <end position="238"/>
    </location>
</feature>
<dbReference type="PANTHER" id="PTHR44757:SF2">
    <property type="entry name" value="BIOFILM ARCHITECTURE MAINTENANCE PROTEIN MBAA"/>
    <property type="match status" value="1"/>
</dbReference>
<dbReference type="Gene3D" id="3.30.70.270">
    <property type="match status" value="1"/>
</dbReference>
<organism evidence="5 6">
    <name type="scientific">Rhizobium deserti</name>
    <dbReference type="NCBI Taxonomy" id="2547961"/>
    <lineage>
        <taxon>Bacteria</taxon>
        <taxon>Pseudomonadati</taxon>
        <taxon>Pseudomonadota</taxon>
        <taxon>Alphaproteobacteria</taxon>
        <taxon>Hyphomicrobiales</taxon>
        <taxon>Rhizobiaceae</taxon>
        <taxon>Rhizobium/Agrobacterium group</taxon>
        <taxon>Rhizobium</taxon>
    </lineage>
</organism>
<dbReference type="OrthoDB" id="9814202at2"/>
<dbReference type="AlphaFoldDB" id="A0A4R5UM55"/>
<feature type="domain" description="GGDEF" evidence="4">
    <location>
        <begin position="323"/>
        <end position="456"/>
    </location>
</feature>
<protein>
    <submittedName>
        <fullName evidence="5">EAL domain-containing protein</fullName>
    </submittedName>
</protein>
<dbReference type="Pfam" id="PF13426">
    <property type="entry name" value="PAS_9"/>
    <property type="match status" value="1"/>
</dbReference>
<sequence length="730" mass="79648">MSEADKMSLEEQGRLNALERYQIAETPPESRFDRICRFAADLFGTRMAFITLIDADKQWFKACSGAQLEQTERSASFCDHTIRSEAVLVVADARQDQRFRQLPIVTGEPFIRFYAGAPLITSDGHGIGALCIADPAIRTVFSEREKKTLSGLAALVMEHLELRREGIPLATATNFANATDLSIVTINSSGRIEFVNSSALAMFGYGLDEMVGNSLDIIVPERFRAAHNAGLARVAAGGPSTLKGKTVEISAIRKDGSEFPIEMALSNWADQGGIAMGAIIKDISDRRERDSRLLRLASQDTLTGLCNRHRFEALLEESLKQSGGAAVVLFDLDGFKDVNDRFGHAAGDALLQAIGVRIPALFEKQVTVSRFGGDEFAVLIPAVSDPLVAQKAAATILEAFKSPFQVASNTFRIGASVGFSLAPSHGSDADELIASADFALYRAKQTGGRVYRMFEPAMRNETLARRSLQDQLFRAIIDGELVLHYQPQVMIGTGELFGVEALIRWQHPERGLLAPAAFLPALEQSSRALDVGFWVLDEACRQLAAWIAQGHPPIKMGVNLFAAQVRAGDLPGVVNELLRRYGIPPRLLEIEITETIALNDDDQSLETMQALAQIGVGIAFDDFGTGYASLSSLQRYPLTTLKIDRSFVRDLLSRPTDAAITKAMVTLSNELGLRTVAEGIETLEQEQLLRKLGCVAGQGYRYGRPMPAQEMTQVLRRARGAGWRAAGSKT</sequence>
<dbReference type="SUPFAM" id="SSF55785">
    <property type="entry name" value="PYP-like sensor domain (PAS domain)"/>
    <property type="match status" value="1"/>
</dbReference>
<evidence type="ECO:0000259" key="2">
    <source>
        <dbReference type="PROSITE" id="PS50113"/>
    </source>
</evidence>
<dbReference type="PROSITE" id="PS50113">
    <property type="entry name" value="PAC"/>
    <property type="match status" value="1"/>
</dbReference>
<dbReference type="PROSITE" id="PS50887">
    <property type="entry name" value="GGDEF"/>
    <property type="match status" value="1"/>
</dbReference>
<dbReference type="InterPro" id="IPR000160">
    <property type="entry name" value="GGDEF_dom"/>
</dbReference>
<dbReference type="InterPro" id="IPR029016">
    <property type="entry name" value="GAF-like_dom_sf"/>
</dbReference>
<accession>A0A4R5UM55</accession>
<feature type="domain" description="EAL" evidence="3">
    <location>
        <begin position="465"/>
        <end position="719"/>
    </location>
</feature>
<dbReference type="InterPro" id="IPR035965">
    <property type="entry name" value="PAS-like_dom_sf"/>
</dbReference>
<dbReference type="NCBIfam" id="TIGR00229">
    <property type="entry name" value="sensory_box"/>
    <property type="match status" value="1"/>
</dbReference>
<dbReference type="SMART" id="SM00267">
    <property type="entry name" value="GGDEF"/>
    <property type="match status" value="1"/>
</dbReference>
<dbReference type="SMART" id="SM00065">
    <property type="entry name" value="GAF"/>
    <property type="match status" value="1"/>
</dbReference>
<dbReference type="Gene3D" id="3.30.450.40">
    <property type="match status" value="1"/>
</dbReference>
<dbReference type="InterPro" id="IPR001633">
    <property type="entry name" value="EAL_dom"/>
</dbReference>
<dbReference type="Pfam" id="PF00563">
    <property type="entry name" value="EAL"/>
    <property type="match status" value="1"/>
</dbReference>
<feature type="domain" description="PAC" evidence="2">
    <location>
        <begin position="245"/>
        <end position="295"/>
    </location>
</feature>
<dbReference type="Pfam" id="PF01590">
    <property type="entry name" value="GAF"/>
    <property type="match status" value="1"/>
</dbReference>
<dbReference type="NCBIfam" id="TIGR00254">
    <property type="entry name" value="GGDEF"/>
    <property type="match status" value="1"/>
</dbReference>
<keyword evidence="6" id="KW-1185">Reference proteome</keyword>
<proteinExistence type="predicted"/>
<dbReference type="SMART" id="SM00091">
    <property type="entry name" value="PAS"/>
    <property type="match status" value="1"/>
</dbReference>
<evidence type="ECO:0000259" key="3">
    <source>
        <dbReference type="PROSITE" id="PS50883"/>
    </source>
</evidence>
<dbReference type="PROSITE" id="PS50112">
    <property type="entry name" value="PAS"/>
    <property type="match status" value="1"/>
</dbReference>
<gene>
    <name evidence="5" type="ORF">E2F50_01875</name>
</gene>
<dbReference type="Proteomes" id="UP000295238">
    <property type="component" value="Unassembled WGS sequence"/>
</dbReference>
<dbReference type="InterPro" id="IPR043128">
    <property type="entry name" value="Rev_trsase/Diguanyl_cyclase"/>
</dbReference>
<dbReference type="SUPFAM" id="SSF55781">
    <property type="entry name" value="GAF domain-like"/>
    <property type="match status" value="1"/>
</dbReference>
<reference evidence="5 6" key="1">
    <citation type="submission" date="2019-03" db="EMBL/GenBank/DDBJ databases">
        <title>Rhizobium sp. nov., an bacterium isolated from biocrust in Mu Us Desert.</title>
        <authorList>
            <person name="Lixiong L."/>
        </authorList>
    </citation>
    <scope>NUCLEOTIDE SEQUENCE [LARGE SCALE GENOMIC DNA]</scope>
    <source>
        <strain evidence="5 6">SPY-1</strain>
    </source>
</reference>
<dbReference type="CDD" id="cd01948">
    <property type="entry name" value="EAL"/>
    <property type="match status" value="1"/>
</dbReference>
<dbReference type="EMBL" id="SMTL01000001">
    <property type="protein sequence ID" value="TDK38916.1"/>
    <property type="molecule type" value="Genomic_DNA"/>
</dbReference>
<dbReference type="CDD" id="cd00130">
    <property type="entry name" value="PAS"/>
    <property type="match status" value="1"/>
</dbReference>